<dbReference type="Proteomes" id="UP000548632">
    <property type="component" value="Unassembled WGS sequence"/>
</dbReference>
<evidence type="ECO:0000313" key="1">
    <source>
        <dbReference type="EMBL" id="MBB1125108.1"/>
    </source>
</evidence>
<proteinExistence type="predicted"/>
<comment type="caution">
    <text evidence="1">The sequence shown here is derived from an EMBL/GenBank/DDBJ whole genome shotgun (WGS) entry which is preliminary data.</text>
</comment>
<dbReference type="EMBL" id="JABVCQ010000004">
    <property type="protein sequence ID" value="MBB1125108.1"/>
    <property type="molecule type" value="Genomic_DNA"/>
</dbReference>
<sequence>MIAHISEVIQGLDAISQAIQKPNSLNQVHNELHTAPIQIKQRLNSENPRQVIPKRGFNFIQYSTSQLHRII</sequence>
<reference evidence="1 2" key="1">
    <citation type="journal article" date="2020" name="Arch. Microbiol.">
        <title>The genome sequence of the giant phototrophic gammaproteobacterium Thiospirillum jenense gives insight into its physiological properties and phylogenetic relationships.</title>
        <authorList>
            <person name="Imhoff J.F."/>
            <person name="Meyer T.E."/>
            <person name="Kyndt J.A."/>
        </authorList>
    </citation>
    <scope>NUCLEOTIDE SEQUENCE [LARGE SCALE GENOMIC DNA]</scope>
    <source>
        <strain evidence="1 2">DSM 216</strain>
    </source>
</reference>
<organism evidence="1 2">
    <name type="scientific">Thiospirillum jenense</name>
    <dbReference type="NCBI Taxonomy" id="1653858"/>
    <lineage>
        <taxon>Bacteria</taxon>
        <taxon>Pseudomonadati</taxon>
        <taxon>Pseudomonadota</taxon>
        <taxon>Gammaproteobacteria</taxon>
        <taxon>Chromatiales</taxon>
        <taxon>Chromatiaceae</taxon>
        <taxon>Thiospirillum</taxon>
    </lineage>
</organism>
<keyword evidence="2" id="KW-1185">Reference proteome</keyword>
<evidence type="ECO:0000313" key="2">
    <source>
        <dbReference type="Proteomes" id="UP000548632"/>
    </source>
</evidence>
<protein>
    <submittedName>
        <fullName evidence="1">Uncharacterized protein</fullName>
    </submittedName>
</protein>
<gene>
    <name evidence="1" type="ORF">HUK38_02545</name>
</gene>
<name>A0A839HCW7_9GAMM</name>
<dbReference type="AlphaFoldDB" id="A0A839HCW7"/>
<accession>A0A839HCW7</accession>